<sequence length="68" mass="7537">MSIGHPKPDPRERRQIDAALIRECAYASVAQQLRRGQIGGPEAVIALRHAYHRAERHARALETVAQAA</sequence>
<organism evidence="1 2">
    <name type="scientific">Thiocystis violascens (strain ATCC 17096 / DSM 198 / 6111)</name>
    <name type="common">Chromatium violascens</name>
    <dbReference type="NCBI Taxonomy" id="765911"/>
    <lineage>
        <taxon>Bacteria</taxon>
        <taxon>Pseudomonadati</taxon>
        <taxon>Pseudomonadota</taxon>
        <taxon>Gammaproteobacteria</taxon>
        <taxon>Chromatiales</taxon>
        <taxon>Chromatiaceae</taxon>
        <taxon>Thiocystis</taxon>
    </lineage>
</organism>
<keyword evidence="2" id="KW-1185">Reference proteome</keyword>
<dbReference type="HOGENOM" id="CLU_2792751_0_0_6"/>
<dbReference type="AlphaFoldDB" id="I3YGT7"/>
<dbReference type="EMBL" id="CP003154">
    <property type="protein sequence ID" value="AFL76205.1"/>
    <property type="molecule type" value="Genomic_DNA"/>
</dbReference>
<dbReference type="RefSeq" id="WP_014780581.1">
    <property type="nucleotide sequence ID" value="NC_018012.1"/>
</dbReference>
<evidence type="ECO:0000313" key="2">
    <source>
        <dbReference type="Proteomes" id="UP000006062"/>
    </source>
</evidence>
<evidence type="ECO:0000313" key="1">
    <source>
        <dbReference type="EMBL" id="AFL76205.1"/>
    </source>
</evidence>
<dbReference type="KEGG" id="tvi:Thivi_4402"/>
<name>I3YGT7_THIV6</name>
<dbReference type="STRING" id="765911.Thivi_4402"/>
<protein>
    <submittedName>
        <fullName evidence="1">Uncharacterized protein</fullName>
    </submittedName>
</protein>
<accession>I3YGT7</accession>
<gene>
    <name evidence="1" type="ordered locus">Thivi_4402</name>
</gene>
<reference evidence="1 2" key="1">
    <citation type="submission" date="2012-06" db="EMBL/GenBank/DDBJ databases">
        <title>Complete sequence of Thiocystis violascens DSM 198.</title>
        <authorList>
            <consortium name="US DOE Joint Genome Institute"/>
            <person name="Lucas S."/>
            <person name="Han J."/>
            <person name="Lapidus A."/>
            <person name="Cheng J.-F."/>
            <person name="Goodwin L."/>
            <person name="Pitluck S."/>
            <person name="Peters L."/>
            <person name="Ovchinnikova G."/>
            <person name="Teshima H."/>
            <person name="Detter J.C."/>
            <person name="Han C."/>
            <person name="Tapia R."/>
            <person name="Land M."/>
            <person name="Hauser L."/>
            <person name="Kyrpides N."/>
            <person name="Ivanova N."/>
            <person name="Pagani I."/>
            <person name="Vogl K."/>
            <person name="Liu Z."/>
            <person name="Frigaard N.-U."/>
            <person name="Bryant D."/>
            <person name="Woyke T."/>
        </authorList>
    </citation>
    <scope>NUCLEOTIDE SEQUENCE [LARGE SCALE GENOMIC DNA]</scope>
    <source>
        <strain evidence="2">ATCC 17096 / DSM 198 / 6111</strain>
    </source>
</reference>
<dbReference type="Proteomes" id="UP000006062">
    <property type="component" value="Chromosome"/>
</dbReference>
<proteinExistence type="predicted"/>